<feature type="compositionally biased region" description="Acidic residues" evidence="3">
    <location>
        <begin position="204"/>
        <end position="218"/>
    </location>
</feature>
<dbReference type="SMART" id="SM00066">
    <property type="entry name" value="GAL4"/>
    <property type="match status" value="1"/>
</dbReference>
<gene>
    <name evidence="5" type="ORF">HRG_03688</name>
</gene>
<evidence type="ECO:0000313" key="5">
    <source>
        <dbReference type="EMBL" id="KAH0965672.1"/>
    </source>
</evidence>
<dbReference type="Proteomes" id="UP000824596">
    <property type="component" value="Unassembled WGS sequence"/>
</dbReference>
<comment type="subcellular location">
    <subcellularLocation>
        <location evidence="1">Nucleus</location>
    </subcellularLocation>
</comment>
<dbReference type="GO" id="GO:0005634">
    <property type="term" value="C:nucleus"/>
    <property type="evidence" value="ECO:0007669"/>
    <property type="project" value="UniProtKB-SubCell"/>
</dbReference>
<dbReference type="InterPro" id="IPR036864">
    <property type="entry name" value="Zn2-C6_fun-type_DNA-bd_sf"/>
</dbReference>
<dbReference type="PANTHER" id="PTHR37534">
    <property type="entry name" value="TRANSCRIPTIONAL ACTIVATOR PROTEIN UGA3"/>
    <property type="match status" value="1"/>
</dbReference>
<dbReference type="EMBL" id="JAIZPD010000003">
    <property type="protein sequence ID" value="KAH0965672.1"/>
    <property type="molecule type" value="Genomic_DNA"/>
</dbReference>
<evidence type="ECO:0000256" key="1">
    <source>
        <dbReference type="ARBA" id="ARBA00004123"/>
    </source>
</evidence>
<dbReference type="PROSITE" id="PS50048">
    <property type="entry name" value="ZN2_CY6_FUNGAL_2"/>
    <property type="match status" value="1"/>
</dbReference>
<dbReference type="CDD" id="cd00067">
    <property type="entry name" value="GAL4"/>
    <property type="match status" value="1"/>
</dbReference>
<dbReference type="GO" id="GO:0008270">
    <property type="term" value="F:zinc ion binding"/>
    <property type="evidence" value="ECO:0007669"/>
    <property type="project" value="InterPro"/>
</dbReference>
<evidence type="ECO:0000313" key="6">
    <source>
        <dbReference type="Proteomes" id="UP000824596"/>
    </source>
</evidence>
<dbReference type="GeneID" id="68352817"/>
<name>A0A9P8N2E1_9HYPO</name>
<dbReference type="OrthoDB" id="5391043at2759"/>
<dbReference type="SUPFAM" id="SSF57701">
    <property type="entry name" value="Zn2/Cys6 DNA-binding domain"/>
    <property type="match status" value="1"/>
</dbReference>
<dbReference type="GO" id="GO:0000981">
    <property type="term" value="F:DNA-binding transcription factor activity, RNA polymerase II-specific"/>
    <property type="evidence" value="ECO:0007669"/>
    <property type="project" value="InterPro"/>
</dbReference>
<dbReference type="GO" id="GO:0000976">
    <property type="term" value="F:transcription cis-regulatory region binding"/>
    <property type="evidence" value="ECO:0007669"/>
    <property type="project" value="TreeGrafter"/>
</dbReference>
<evidence type="ECO:0000256" key="3">
    <source>
        <dbReference type="SAM" id="MobiDB-lite"/>
    </source>
</evidence>
<dbReference type="PROSITE" id="PS00463">
    <property type="entry name" value="ZN2_CY6_FUNGAL_1"/>
    <property type="match status" value="1"/>
</dbReference>
<reference evidence="5" key="1">
    <citation type="submission" date="2021-09" db="EMBL/GenBank/DDBJ databases">
        <title>A high-quality genome of the endoparasitic fungus Hirsutella rhossiliensis with a comparison of Hirsutella genomes reveals transposable elements contributing to genome size variation.</title>
        <authorList>
            <person name="Lin R."/>
            <person name="Jiao Y."/>
            <person name="Sun X."/>
            <person name="Ling J."/>
            <person name="Xie B."/>
            <person name="Cheng X."/>
        </authorList>
    </citation>
    <scope>NUCLEOTIDE SEQUENCE</scope>
    <source>
        <strain evidence="5">HR02</strain>
    </source>
</reference>
<dbReference type="Pfam" id="PF00172">
    <property type="entry name" value="Zn_clus"/>
    <property type="match status" value="1"/>
</dbReference>
<keyword evidence="6" id="KW-1185">Reference proteome</keyword>
<dbReference type="Gene3D" id="4.10.240.10">
    <property type="entry name" value="Zn(2)-C6 fungal-type DNA-binding domain"/>
    <property type="match status" value="1"/>
</dbReference>
<protein>
    <submittedName>
        <fullName evidence="5">Fungal specific transcription factor domain-containing protein</fullName>
    </submittedName>
</protein>
<comment type="caution">
    <text evidence="5">The sequence shown here is derived from an EMBL/GenBank/DDBJ whole genome shotgun (WGS) entry which is preliminary data.</text>
</comment>
<sequence length="856" mass="95867">MENDVNAGHPEQHMSVHHHVDDRIDFKGKKPAVKKRTKTGCLTCRKRRIKCDENKPRCKNCIKSKRECEGYNQRVVFKDPMGAQQGHFAPALYAANAPYLGDPLASHQARPPHQHHITSFTHGQLPPGGYPSLPNPLLPLNFPSDHEQGPFGSGPQYGYTHHHLNLGQGPSSANRPHAIDPAAFAQPSNGFLHSQENDFHGLPSDDDGDLAESDDEQPDPQALMASASFHMAWPYPRDGTQVRTFSAFAQEQALYEYMSYAPNSELQSQAMRTIFRHFVTVTGPSMSLYDRDCSQTDEPGQFDANAELGNYLFSYKFPVLAWNHPGLLHAIMAIASLQIAKLQGTPATEALKHYHLSIRRIAKNVKTPLGRTKLSTLAATLLLAYFEVWSSDHTKWCSHLFGARLLFREIALRDMSRLYLPAKKIRWLSTGGPGKDVDYQLLSTITGMRVSAEDYGLGEGQPLDERCLYVTDKDLDDYDILRDLFWWYGKMDVYQSILGGTKLFMGYEAWTQCPPRAPFSNIHAVYGTYDHLILLLGRLANFTARDLARKRKANRTQSANAGACSPPQFPGIVPTHGNFRVPFGFSPPMGHSPQTDSNDDSDALQSLEAAEQEWESIRQGFEALESHLGPQFQALKSEYTDQRETPFGSALHYRTYSVAGIWMNYYMGLIHLYRSRPNMPPAAMQAAQVAAPSTAGYAIHIGRIAAGLADDCSRMPDVSTTLAAAFIESSFCLFVAAVQASQFQNNDQRCWVIQRMHDISRLTGWQSAMKIAVGCESAWLKAFQLGHGPEYKRPEHLEDVPVSVWLLPRRLDERISQHNQGEERRLTLVRSEQTDLAFGLLGVEGDLDRIHLEDDS</sequence>
<dbReference type="AlphaFoldDB" id="A0A9P8N2E1"/>
<dbReference type="GO" id="GO:0045944">
    <property type="term" value="P:positive regulation of transcription by RNA polymerase II"/>
    <property type="evidence" value="ECO:0007669"/>
    <property type="project" value="TreeGrafter"/>
</dbReference>
<feature type="region of interest" description="Disordered" evidence="3">
    <location>
        <begin position="106"/>
        <end position="219"/>
    </location>
</feature>
<dbReference type="Pfam" id="PF11951">
    <property type="entry name" value="Fungal_trans_2"/>
    <property type="match status" value="1"/>
</dbReference>
<organism evidence="5 6">
    <name type="scientific">Hirsutella rhossiliensis</name>
    <dbReference type="NCBI Taxonomy" id="111463"/>
    <lineage>
        <taxon>Eukaryota</taxon>
        <taxon>Fungi</taxon>
        <taxon>Dikarya</taxon>
        <taxon>Ascomycota</taxon>
        <taxon>Pezizomycotina</taxon>
        <taxon>Sordariomycetes</taxon>
        <taxon>Hypocreomycetidae</taxon>
        <taxon>Hypocreales</taxon>
        <taxon>Ophiocordycipitaceae</taxon>
        <taxon>Hirsutella</taxon>
    </lineage>
</organism>
<dbReference type="InterPro" id="IPR021858">
    <property type="entry name" value="Fun_TF"/>
</dbReference>
<evidence type="ECO:0000259" key="4">
    <source>
        <dbReference type="PROSITE" id="PS50048"/>
    </source>
</evidence>
<keyword evidence="2" id="KW-0539">Nucleus</keyword>
<dbReference type="InterPro" id="IPR001138">
    <property type="entry name" value="Zn2Cys6_DnaBD"/>
</dbReference>
<dbReference type="PANTHER" id="PTHR37534:SF23">
    <property type="entry name" value="ZN(II)2CYS6 TRANSCRIPTION FACTOR (EUROFUNG)"/>
    <property type="match status" value="1"/>
</dbReference>
<feature type="domain" description="Zn(2)-C6 fungal-type" evidence="4">
    <location>
        <begin position="40"/>
        <end position="68"/>
    </location>
</feature>
<proteinExistence type="predicted"/>
<dbReference type="RefSeq" id="XP_044723185.1">
    <property type="nucleotide sequence ID" value="XM_044862159.1"/>
</dbReference>
<accession>A0A9P8N2E1</accession>
<evidence type="ECO:0000256" key="2">
    <source>
        <dbReference type="ARBA" id="ARBA00023242"/>
    </source>
</evidence>